<keyword evidence="1 4" id="KW-0489">Methyltransferase</keyword>
<dbReference type="Gene3D" id="3.40.50.150">
    <property type="entry name" value="Vaccinia Virus protein VP39"/>
    <property type="match status" value="1"/>
</dbReference>
<dbReference type="PANTHER" id="PTHR11061:SF30">
    <property type="entry name" value="TRNA (URACIL(54)-C(5))-METHYLTRANSFERASE"/>
    <property type="match status" value="1"/>
</dbReference>
<evidence type="ECO:0000313" key="7">
    <source>
        <dbReference type="EMBL" id="HIY74281.1"/>
    </source>
</evidence>
<feature type="binding site" evidence="4">
    <location>
        <position position="330"/>
    </location>
    <ligand>
        <name>S-adenosyl-L-methionine</name>
        <dbReference type="ChEBI" id="CHEBI:59789"/>
    </ligand>
</feature>
<evidence type="ECO:0000256" key="3">
    <source>
        <dbReference type="ARBA" id="ARBA00022691"/>
    </source>
</evidence>
<dbReference type="InterPro" id="IPR029063">
    <property type="entry name" value="SAM-dependent_MTases_sf"/>
</dbReference>
<feature type="active site" evidence="5">
    <location>
        <position position="405"/>
    </location>
</feature>
<dbReference type="NCBIfam" id="TIGR00479">
    <property type="entry name" value="rumA"/>
    <property type="match status" value="1"/>
</dbReference>
<evidence type="ECO:0000259" key="6">
    <source>
        <dbReference type="PROSITE" id="PS50926"/>
    </source>
</evidence>
<sequence>MPKKNDILPLTIESIGLNGEGVAHLDGQVVFVAGGLPGEVCDTLLLKVGRSAIWGKAVGVRNPSPDRVAPDCPQYPKCGGCQFRHMRYAAELEAKRRRVEDAIRRVGGVALPVPVILGAKNTERYRNKVQLPVAAGKNGPKIGFFRARSHDVVNVDDCLLQPETASALAGAVRKWMADYAVPAYDEGTHTGLVRHLFVRFSQTEALCCLVVNGDSLPHEAELVEVLRAAAPELAGVVLSVNQARTNVVLGKELRTMWGRDYLEDTLCGLTFRISVASFYQVNRDQCEVLYGKAVELAGLTGTETVLDLYCGIGTISLAMARHAGKVIGAEIVPSAVADAQANARRNGITNAEFFCGDAADAAGRFAQAGLRPDVICVDPPRKGLAPEVVEAIVRMAPDRVVYVSCDPATLARDLARFSERGYDARTAVAVDMFPRTAHVETVVRLYKLNGR</sequence>
<reference evidence="7" key="1">
    <citation type="journal article" date="2021" name="PeerJ">
        <title>Extensive microbial diversity within the chicken gut microbiome revealed by metagenomics and culture.</title>
        <authorList>
            <person name="Gilroy R."/>
            <person name="Ravi A."/>
            <person name="Getino M."/>
            <person name="Pursley I."/>
            <person name="Horton D.L."/>
            <person name="Alikhan N.F."/>
            <person name="Baker D."/>
            <person name="Gharbi K."/>
            <person name="Hall N."/>
            <person name="Watson M."/>
            <person name="Adriaenssens E.M."/>
            <person name="Foster-Nyarko E."/>
            <person name="Jarju S."/>
            <person name="Secka A."/>
            <person name="Antonio M."/>
            <person name="Oren A."/>
            <person name="Chaudhuri R.R."/>
            <person name="La Ragione R."/>
            <person name="Hildebrand F."/>
            <person name="Pallen M.J."/>
        </authorList>
    </citation>
    <scope>NUCLEOTIDE SEQUENCE</scope>
    <source>
        <strain evidence="7">CHK33-7979</strain>
    </source>
</reference>
<dbReference type="FunFam" id="3.40.50.150:FF:000009">
    <property type="entry name" value="23S rRNA (Uracil(1939)-C(5))-methyltransferase RlmD"/>
    <property type="match status" value="1"/>
</dbReference>
<keyword evidence="3 4" id="KW-0949">S-adenosyl-L-methionine</keyword>
<dbReference type="InterPro" id="IPR010280">
    <property type="entry name" value="U5_MeTrfase_fam"/>
</dbReference>
<dbReference type="GO" id="GO:0070041">
    <property type="term" value="F:rRNA (uridine-C5-)-methyltransferase activity"/>
    <property type="evidence" value="ECO:0007669"/>
    <property type="project" value="TreeGrafter"/>
</dbReference>
<evidence type="ECO:0000256" key="2">
    <source>
        <dbReference type="ARBA" id="ARBA00022679"/>
    </source>
</evidence>
<feature type="binding site" evidence="4">
    <location>
        <position position="378"/>
    </location>
    <ligand>
        <name>S-adenosyl-L-methionine</name>
        <dbReference type="ChEBI" id="CHEBI:59789"/>
    </ligand>
</feature>
<dbReference type="Gene3D" id="2.40.50.140">
    <property type="entry name" value="Nucleic acid-binding proteins"/>
    <property type="match status" value="1"/>
</dbReference>
<organism evidence="7 8">
    <name type="scientific">Candidatus Intestinimonas merdavium</name>
    <dbReference type="NCBI Taxonomy" id="2838622"/>
    <lineage>
        <taxon>Bacteria</taxon>
        <taxon>Bacillati</taxon>
        <taxon>Bacillota</taxon>
        <taxon>Clostridia</taxon>
        <taxon>Eubacteriales</taxon>
        <taxon>Intestinimonas</taxon>
    </lineage>
</organism>
<dbReference type="GO" id="GO:0070475">
    <property type="term" value="P:rRNA base methylation"/>
    <property type="evidence" value="ECO:0007669"/>
    <property type="project" value="TreeGrafter"/>
</dbReference>
<dbReference type="EMBL" id="DXCX01000103">
    <property type="protein sequence ID" value="HIY74281.1"/>
    <property type="molecule type" value="Genomic_DNA"/>
</dbReference>
<dbReference type="InterPro" id="IPR002792">
    <property type="entry name" value="TRAM_dom"/>
</dbReference>
<dbReference type="PANTHER" id="PTHR11061">
    <property type="entry name" value="RNA M5U METHYLTRANSFERASE"/>
    <property type="match status" value="1"/>
</dbReference>
<dbReference type="AlphaFoldDB" id="A0A9D1Z6C9"/>
<dbReference type="PROSITE" id="PS50926">
    <property type="entry name" value="TRAM"/>
    <property type="match status" value="1"/>
</dbReference>
<proteinExistence type="inferred from homology"/>
<evidence type="ECO:0000313" key="8">
    <source>
        <dbReference type="Proteomes" id="UP000886824"/>
    </source>
</evidence>
<dbReference type="SUPFAM" id="SSF53335">
    <property type="entry name" value="S-adenosyl-L-methionine-dependent methyltransferases"/>
    <property type="match status" value="1"/>
</dbReference>
<dbReference type="CDD" id="cd02440">
    <property type="entry name" value="AdoMet_MTases"/>
    <property type="match status" value="1"/>
</dbReference>
<dbReference type="Proteomes" id="UP000886824">
    <property type="component" value="Unassembled WGS sequence"/>
</dbReference>
<evidence type="ECO:0000256" key="1">
    <source>
        <dbReference type="ARBA" id="ARBA00022603"/>
    </source>
</evidence>
<dbReference type="SUPFAM" id="SSF50249">
    <property type="entry name" value="Nucleic acid-binding proteins"/>
    <property type="match status" value="1"/>
</dbReference>
<feature type="active site" description="Nucleophile" evidence="4">
    <location>
        <position position="405"/>
    </location>
</feature>
<dbReference type="Gene3D" id="2.40.50.1070">
    <property type="match status" value="1"/>
</dbReference>
<feature type="domain" description="TRAM" evidence="6">
    <location>
        <begin position="1"/>
        <end position="59"/>
    </location>
</feature>
<evidence type="ECO:0000256" key="4">
    <source>
        <dbReference type="PROSITE-ProRule" id="PRU01024"/>
    </source>
</evidence>
<dbReference type="PROSITE" id="PS01230">
    <property type="entry name" value="TRMA_1"/>
    <property type="match status" value="1"/>
</dbReference>
<name>A0A9D1Z6C9_9FIRM</name>
<dbReference type="InterPro" id="IPR012340">
    <property type="entry name" value="NA-bd_OB-fold"/>
</dbReference>
<dbReference type="PROSITE" id="PS51687">
    <property type="entry name" value="SAM_MT_RNA_M5U"/>
    <property type="match status" value="1"/>
</dbReference>
<gene>
    <name evidence="7" type="primary">rlmD</name>
    <name evidence="7" type="ORF">H9826_09995</name>
</gene>
<feature type="binding site" evidence="4">
    <location>
        <position position="309"/>
    </location>
    <ligand>
        <name>S-adenosyl-L-methionine</name>
        <dbReference type="ChEBI" id="CHEBI:59789"/>
    </ligand>
</feature>
<dbReference type="FunFam" id="2.40.50.1070:FF:000003">
    <property type="entry name" value="23S rRNA (Uracil-5-)-methyltransferase RumA"/>
    <property type="match status" value="1"/>
</dbReference>
<feature type="binding site" evidence="4">
    <location>
        <position position="280"/>
    </location>
    <ligand>
        <name>S-adenosyl-L-methionine</name>
        <dbReference type="ChEBI" id="CHEBI:59789"/>
    </ligand>
</feature>
<accession>A0A9D1Z6C9</accession>
<dbReference type="Pfam" id="PF05958">
    <property type="entry name" value="tRNA_U5-meth_tr"/>
    <property type="match status" value="1"/>
</dbReference>
<keyword evidence="2 4" id="KW-0808">Transferase</keyword>
<dbReference type="InterPro" id="IPR030390">
    <property type="entry name" value="MeTrfase_TrmA_AS"/>
</dbReference>
<reference evidence="7" key="2">
    <citation type="submission" date="2021-04" db="EMBL/GenBank/DDBJ databases">
        <authorList>
            <person name="Gilroy R."/>
        </authorList>
    </citation>
    <scope>NUCLEOTIDE SEQUENCE</scope>
    <source>
        <strain evidence="7">CHK33-7979</strain>
    </source>
</reference>
<comment type="similarity">
    <text evidence="4">Belongs to the class I-like SAM-binding methyltransferase superfamily. RNA M5U methyltransferase family.</text>
</comment>
<evidence type="ECO:0000256" key="5">
    <source>
        <dbReference type="PROSITE-ProRule" id="PRU10015"/>
    </source>
</evidence>
<comment type="caution">
    <text evidence="7">The sequence shown here is derived from an EMBL/GenBank/DDBJ whole genome shotgun (WGS) entry which is preliminary data.</text>
</comment>
<protein>
    <submittedName>
        <fullName evidence="7">23S rRNA (Uracil(1939)-C(5))-methyltransferase RlmD</fullName>
        <ecNumber evidence="7">2.1.1.190</ecNumber>
    </submittedName>
</protein>
<dbReference type="EC" id="2.1.1.190" evidence="7"/>
<dbReference type="Pfam" id="PF01938">
    <property type="entry name" value="TRAM"/>
    <property type="match status" value="1"/>
</dbReference>